<dbReference type="InterPro" id="IPR029063">
    <property type="entry name" value="SAM-dependent_MTases_sf"/>
</dbReference>
<sequence length="428" mass="50493">MLDFDEETQYKINCFDWEDEFKNIFKGGGFDVVIGNPPYVRNRELDEKQKMYFNSFYKSADGQYDLYQLFYEKGINILKEKSILGYITSNKFTIASYGKKLREYILDNCIIKQIIDVSMINVFKKVSTYPYIIILEKNKENIDNIIKYKKVLTEEELLKNKLECIEQKSYLDDENKNFILRKIPDFFAKIDSMSLKLGDIVTIKETIHTGNVREKLIINESINNQCKKVLFGKNVHRYSFEWTGFYVNYDKSLIDKSKKEYGNLCEEKYFENPKILLRDISKRPDAIFDNEQYYSVNTLYSIQFLDGIEYNYLYLLGILNSNLIAFYFRNKFEEAHVSGGYLRFKKIYTSLLPIKKLDLNNKQDKEMHDKMVALVDSIIALNKKLAIEKNPNAVNMVSRQINAVDKQIDSLVYKLYNLSEDEIKIIEG</sequence>
<evidence type="ECO:0000313" key="11">
    <source>
        <dbReference type="Proteomes" id="UP000001803"/>
    </source>
</evidence>
<evidence type="ECO:0000259" key="8">
    <source>
        <dbReference type="Pfam" id="PF07669"/>
    </source>
</evidence>
<keyword evidence="4" id="KW-0949">S-adenosyl-L-methionine</keyword>
<dbReference type="InterPro" id="IPR025931">
    <property type="entry name" value="TaqI_C"/>
</dbReference>
<dbReference type="Proteomes" id="UP000001803">
    <property type="component" value="Chromosome"/>
</dbReference>
<evidence type="ECO:0000259" key="9">
    <source>
        <dbReference type="Pfam" id="PF12950"/>
    </source>
</evidence>
<keyword evidence="6" id="KW-0238">DNA-binding</keyword>
<dbReference type="Gene3D" id="3.40.50.150">
    <property type="entry name" value="Vaccinia Virus protein VP39"/>
    <property type="match status" value="1"/>
</dbReference>
<evidence type="ECO:0000256" key="7">
    <source>
        <dbReference type="ARBA" id="ARBA00047942"/>
    </source>
</evidence>
<dbReference type="EC" id="2.1.1.72" evidence="1"/>
<accession>A0A3B6V8Y8</accession>
<organism evidence="10 11">
    <name type="scientific">Brachyspira hyodysenteriae (strain ATCC 49526 / WA1)</name>
    <dbReference type="NCBI Taxonomy" id="565034"/>
    <lineage>
        <taxon>Bacteria</taxon>
        <taxon>Pseudomonadati</taxon>
        <taxon>Spirochaetota</taxon>
        <taxon>Spirochaetia</taxon>
        <taxon>Brachyspirales</taxon>
        <taxon>Brachyspiraceae</taxon>
        <taxon>Brachyspira</taxon>
    </lineage>
</organism>
<dbReference type="Pfam" id="PF07669">
    <property type="entry name" value="Eco57I"/>
    <property type="match status" value="1"/>
</dbReference>
<evidence type="ECO:0000256" key="1">
    <source>
        <dbReference type="ARBA" id="ARBA00011900"/>
    </source>
</evidence>
<dbReference type="Gene3D" id="3.90.220.10">
    <property type="entry name" value="Adenine-n6-DNA-methyltransferase Taqi, Chain A, domain 2"/>
    <property type="match status" value="1"/>
</dbReference>
<dbReference type="InterPro" id="IPR011639">
    <property type="entry name" value="MethylTrfase_TaqI-like_dom"/>
</dbReference>
<keyword evidence="11" id="KW-1185">Reference proteome</keyword>
<dbReference type="REBASE" id="20379">
    <property type="entry name" value="BhyWAORF1313P"/>
</dbReference>
<feature type="domain" description="Type II methyltransferase M.TaqI-like" evidence="8">
    <location>
        <begin position="5"/>
        <end position="123"/>
    </location>
</feature>
<keyword evidence="5" id="KW-0680">Restriction system</keyword>
<dbReference type="KEGG" id="bhy:BHWA1_01313"/>
<keyword evidence="2" id="KW-0489">Methyltransferase</keyword>
<comment type="catalytic activity">
    <reaction evidence="7">
        <text>a 2'-deoxyadenosine in DNA + S-adenosyl-L-methionine = an N(6)-methyl-2'-deoxyadenosine in DNA + S-adenosyl-L-homocysteine + H(+)</text>
        <dbReference type="Rhea" id="RHEA:15197"/>
        <dbReference type="Rhea" id="RHEA-COMP:12418"/>
        <dbReference type="Rhea" id="RHEA-COMP:12419"/>
        <dbReference type="ChEBI" id="CHEBI:15378"/>
        <dbReference type="ChEBI" id="CHEBI:57856"/>
        <dbReference type="ChEBI" id="CHEBI:59789"/>
        <dbReference type="ChEBI" id="CHEBI:90615"/>
        <dbReference type="ChEBI" id="CHEBI:90616"/>
        <dbReference type="EC" id="2.1.1.72"/>
    </reaction>
</comment>
<name>A0A3B6V8Y8_BRAHW</name>
<evidence type="ECO:0000313" key="10">
    <source>
        <dbReference type="EMBL" id="ACN83792.1"/>
    </source>
</evidence>
<dbReference type="AlphaFoldDB" id="A0A3B6V8Y8"/>
<dbReference type="PROSITE" id="PS00092">
    <property type="entry name" value="N6_MTASE"/>
    <property type="match status" value="1"/>
</dbReference>
<reference evidence="10 11" key="1">
    <citation type="journal article" date="2009" name="PLoS ONE">
        <title>Genome sequence of the pathogenic intestinal spirochete Brachyspira hyodysenteriae reveals adaptations to its lifestyle in the porcine large intestine.</title>
        <authorList>
            <person name="Bellgard M.I."/>
            <person name="Wanchanthuek P."/>
            <person name="La T."/>
            <person name="Ryan K."/>
            <person name="Moolhuijzen P."/>
            <person name="Albertyn Z."/>
            <person name="Shaban B."/>
            <person name="Motro Y."/>
            <person name="Dunn D.S."/>
            <person name="Schibeci D."/>
            <person name="Hunter A."/>
            <person name="Barrero R."/>
            <person name="Phillips N.D."/>
            <person name="Hampson D.J."/>
        </authorList>
    </citation>
    <scope>NUCLEOTIDE SEQUENCE [LARGE SCALE GENOMIC DNA]</scope>
    <source>
        <strain evidence="11">ATCC 49526 / WA1</strain>
    </source>
</reference>
<dbReference type="GO" id="GO:0032259">
    <property type="term" value="P:methylation"/>
    <property type="evidence" value="ECO:0007669"/>
    <property type="project" value="UniProtKB-KW"/>
</dbReference>
<gene>
    <name evidence="10" type="ordered locus">BHWA1_01313</name>
</gene>
<dbReference type="GO" id="GO:0009307">
    <property type="term" value="P:DNA restriction-modification system"/>
    <property type="evidence" value="ECO:0007669"/>
    <property type="project" value="UniProtKB-KW"/>
</dbReference>
<keyword evidence="3" id="KW-0808">Transferase</keyword>
<dbReference type="Pfam" id="PF12950">
    <property type="entry name" value="TaqI_C"/>
    <property type="match status" value="1"/>
</dbReference>
<dbReference type="PANTHER" id="PTHR33841">
    <property type="entry name" value="DNA METHYLTRANSFERASE YEEA-RELATED"/>
    <property type="match status" value="1"/>
</dbReference>
<dbReference type="InterPro" id="IPR002052">
    <property type="entry name" value="DNA_methylase_N6_adenine_CS"/>
</dbReference>
<feature type="domain" description="TaqI-like C-terminal specificity" evidence="9">
    <location>
        <begin position="228"/>
        <end position="354"/>
    </location>
</feature>
<protein>
    <recommendedName>
        <fullName evidence="1">site-specific DNA-methyltransferase (adenine-specific)</fullName>
        <ecNumber evidence="1">2.1.1.72</ecNumber>
    </recommendedName>
</protein>
<evidence type="ECO:0000256" key="2">
    <source>
        <dbReference type="ARBA" id="ARBA00022603"/>
    </source>
</evidence>
<dbReference type="InterPro" id="IPR050953">
    <property type="entry name" value="N4_N6_ade-DNA_methylase"/>
</dbReference>
<dbReference type="PANTHER" id="PTHR33841:SF1">
    <property type="entry name" value="DNA METHYLTRANSFERASE A"/>
    <property type="match status" value="1"/>
</dbReference>
<dbReference type="InterPro" id="IPR023135">
    <property type="entry name" value="N6_DNA_MeTrfase_TaqI_C"/>
</dbReference>
<evidence type="ECO:0000256" key="5">
    <source>
        <dbReference type="ARBA" id="ARBA00022747"/>
    </source>
</evidence>
<evidence type="ECO:0000256" key="4">
    <source>
        <dbReference type="ARBA" id="ARBA00022691"/>
    </source>
</evidence>
<proteinExistence type="predicted"/>
<dbReference type="STRING" id="565034.BHWA1_01313"/>
<evidence type="ECO:0000256" key="3">
    <source>
        <dbReference type="ARBA" id="ARBA00022679"/>
    </source>
</evidence>
<dbReference type="GO" id="GO:0009007">
    <property type="term" value="F:site-specific DNA-methyltransferase (adenine-specific) activity"/>
    <property type="evidence" value="ECO:0007669"/>
    <property type="project" value="UniProtKB-EC"/>
</dbReference>
<dbReference type="GO" id="GO:0003677">
    <property type="term" value="F:DNA binding"/>
    <property type="evidence" value="ECO:0007669"/>
    <property type="project" value="UniProtKB-KW"/>
</dbReference>
<dbReference type="EMBL" id="CP001357">
    <property type="protein sequence ID" value="ACN83792.1"/>
    <property type="molecule type" value="Genomic_DNA"/>
</dbReference>
<evidence type="ECO:0000256" key="6">
    <source>
        <dbReference type="ARBA" id="ARBA00023125"/>
    </source>
</evidence>
<dbReference type="SUPFAM" id="SSF53335">
    <property type="entry name" value="S-adenosyl-L-methionine-dependent methyltransferases"/>
    <property type="match status" value="1"/>
</dbReference>